<name>A0ABP7GT76_9MICO</name>
<dbReference type="Proteomes" id="UP001500540">
    <property type="component" value="Unassembled WGS sequence"/>
</dbReference>
<evidence type="ECO:0000256" key="11">
    <source>
        <dbReference type="SAM" id="MobiDB-lite"/>
    </source>
</evidence>
<organism evidence="14 15">
    <name type="scientific">Microbacterium kribbense</name>
    <dbReference type="NCBI Taxonomy" id="433645"/>
    <lineage>
        <taxon>Bacteria</taxon>
        <taxon>Bacillati</taxon>
        <taxon>Actinomycetota</taxon>
        <taxon>Actinomycetes</taxon>
        <taxon>Micrococcales</taxon>
        <taxon>Microbacteriaceae</taxon>
        <taxon>Microbacterium</taxon>
    </lineage>
</organism>
<gene>
    <name evidence="14" type="ORF">GCM10022240_26020</name>
</gene>
<comment type="subcellular location">
    <subcellularLocation>
        <location evidence="2">Cell membrane</location>
    </subcellularLocation>
    <subcellularLocation>
        <location evidence="1">Membrane</location>
        <topology evidence="1">Single-pass membrane protein</topology>
    </subcellularLocation>
</comment>
<dbReference type="PANTHER" id="PTHR37461">
    <property type="entry name" value="ANTI-SIGMA-K FACTOR RSKA"/>
    <property type="match status" value="1"/>
</dbReference>
<comment type="caution">
    <text evidence="14">The sequence shown here is derived from an EMBL/GenBank/DDBJ whole genome shotgun (WGS) entry which is preliminary data.</text>
</comment>
<dbReference type="InterPro" id="IPR041916">
    <property type="entry name" value="Anti_sigma_zinc_sf"/>
</dbReference>
<evidence type="ECO:0000313" key="15">
    <source>
        <dbReference type="Proteomes" id="UP001500540"/>
    </source>
</evidence>
<evidence type="ECO:0000256" key="4">
    <source>
        <dbReference type="ARBA" id="ARBA00022692"/>
    </source>
</evidence>
<evidence type="ECO:0000256" key="12">
    <source>
        <dbReference type="SAM" id="Phobius"/>
    </source>
</evidence>
<evidence type="ECO:0000256" key="2">
    <source>
        <dbReference type="ARBA" id="ARBA00004236"/>
    </source>
</evidence>
<feature type="region of interest" description="Disordered" evidence="11">
    <location>
        <begin position="232"/>
        <end position="251"/>
    </location>
</feature>
<dbReference type="Gene3D" id="1.10.10.1320">
    <property type="entry name" value="Anti-sigma factor, zinc-finger domain"/>
    <property type="match status" value="1"/>
</dbReference>
<evidence type="ECO:0000256" key="7">
    <source>
        <dbReference type="ARBA" id="ARBA00023136"/>
    </source>
</evidence>
<dbReference type="PANTHER" id="PTHR37461:SF1">
    <property type="entry name" value="ANTI-SIGMA-K FACTOR RSKA"/>
    <property type="match status" value="1"/>
</dbReference>
<keyword evidence="3" id="KW-1003">Cell membrane</keyword>
<dbReference type="RefSeq" id="WP_344784318.1">
    <property type="nucleotide sequence ID" value="NZ_BAABAF010000009.1"/>
</dbReference>
<evidence type="ECO:0000256" key="3">
    <source>
        <dbReference type="ARBA" id="ARBA00022475"/>
    </source>
</evidence>
<dbReference type="EMBL" id="BAABAF010000009">
    <property type="protein sequence ID" value="GAA3772816.1"/>
    <property type="molecule type" value="Genomic_DNA"/>
</dbReference>
<evidence type="ECO:0000256" key="5">
    <source>
        <dbReference type="ARBA" id="ARBA00022989"/>
    </source>
</evidence>
<evidence type="ECO:0000313" key="14">
    <source>
        <dbReference type="EMBL" id="GAA3772816.1"/>
    </source>
</evidence>
<feature type="compositionally biased region" description="Basic residues" evidence="11">
    <location>
        <begin position="85"/>
        <end position="95"/>
    </location>
</feature>
<keyword evidence="6" id="KW-0805">Transcription regulation</keyword>
<feature type="transmembrane region" description="Helical" evidence="12">
    <location>
        <begin position="106"/>
        <end position="127"/>
    </location>
</feature>
<feature type="compositionally biased region" description="Low complexity" evidence="11">
    <location>
        <begin position="237"/>
        <end position="251"/>
    </location>
</feature>
<accession>A0ABP7GT76</accession>
<feature type="region of interest" description="Disordered" evidence="11">
    <location>
        <begin position="75"/>
        <end position="95"/>
    </location>
</feature>
<keyword evidence="5 12" id="KW-1133">Transmembrane helix</keyword>
<keyword evidence="15" id="KW-1185">Reference proteome</keyword>
<feature type="domain" description="Anti-sigma K factor RskA C-terminal" evidence="13">
    <location>
        <begin position="107"/>
        <end position="245"/>
    </location>
</feature>
<dbReference type="InterPro" id="IPR051474">
    <property type="entry name" value="Anti-sigma-K/W_factor"/>
</dbReference>
<reference evidence="15" key="1">
    <citation type="journal article" date="2019" name="Int. J. Syst. Evol. Microbiol.">
        <title>The Global Catalogue of Microorganisms (GCM) 10K type strain sequencing project: providing services to taxonomists for standard genome sequencing and annotation.</title>
        <authorList>
            <consortium name="The Broad Institute Genomics Platform"/>
            <consortium name="The Broad Institute Genome Sequencing Center for Infectious Disease"/>
            <person name="Wu L."/>
            <person name="Ma J."/>
        </authorList>
    </citation>
    <scope>NUCLEOTIDE SEQUENCE [LARGE SCALE GENOMIC DNA]</scope>
    <source>
        <strain evidence="15">JCM 16950</strain>
    </source>
</reference>
<protein>
    <recommendedName>
        <fullName evidence="10">Regulator of SigK</fullName>
    </recommendedName>
    <alternativeName>
        <fullName evidence="9">Sigma-K anti-sigma factor RskA</fullName>
    </alternativeName>
</protein>
<proteinExistence type="predicted"/>
<dbReference type="Pfam" id="PF10099">
    <property type="entry name" value="RskA_C"/>
    <property type="match status" value="1"/>
</dbReference>
<evidence type="ECO:0000256" key="6">
    <source>
        <dbReference type="ARBA" id="ARBA00023015"/>
    </source>
</evidence>
<evidence type="ECO:0000256" key="9">
    <source>
        <dbReference type="ARBA" id="ARBA00029829"/>
    </source>
</evidence>
<keyword evidence="7 12" id="KW-0472">Membrane</keyword>
<keyword evidence="4 12" id="KW-0812">Transmembrane</keyword>
<evidence type="ECO:0000256" key="1">
    <source>
        <dbReference type="ARBA" id="ARBA00004167"/>
    </source>
</evidence>
<dbReference type="InterPro" id="IPR018764">
    <property type="entry name" value="RskA_C"/>
</dbReference>
<evidence type="ECO:0000256" key="10">
    <source>
        <dbReference type="ARBA" id="ARBA00030803"/>
    </source>
</evidence>
<evidence type="ECO:0000259" key="13">
    <source>
        <dbReference type="Pfam" id="PF10099"/>
    </source>
</evidence>
<sequence length="251" mass="26085">MTEEEFVQLSAGAALGALGTDDLRAYHRALAEHPEWAAQADADAEAVTGLAEFGDEVAPPPALRESILARIDQTPQHSVAEGRPHAARASRRTHRSGRRGWGRRRWFALAASLVLLAGIGTGTVIAVQQANQPVAVVALNRIEAAPDAQQATAQVDGGGSATLHWSASAGQAVLVTGELPLLTDTETFELWYIRGKTPIAAGTFDATGTSTSALLDKGIQPGDVIAITVEHAGGSPTGQPTTQPILTIPTA</sequence>
<keyword evidence="8" id="KW-0804">Transcription</keyword>
<evidence type="ECO:0000256" key="8">
    <source>
        <dbReference type="ARBA" id="ARBA00023163"/>
    </source>
</evidence>